<sequence>SPRFQVKITDGYSNKSFEHYCLADTGSEVSLISKDLIVKHKFSVRPANGVNLVAANLSPLECEGKARVILSCKNRKTVETEAIICQNMGTEVIVGRQVLTLMGIIPEGFPNVVAG</sequence>
<dbReference type="CDD" id="cd00303">
    <property type="entry name" value="retropepsin_like"/>
    <property type="match status" value="1"/>
</dbReference>
<organism evidence="1 2">
    <name type="scientific">Paramuricea clavata</name>
    <name type="common">Red gorgonian</name>
    <name type="synonym">Violescent sea-whip</name>
    <dbReference type="NCBI Taxonomy" id="317549"/>
    <lineage>
        <taxon>Eukaryota</taxon>
        <taxon>Metazoa</taxon>
        <taxon>Cnidaria</taxon>
        <taxon>Anthozoa</taxon>
        <taxon>Octocorallia</taxon>
        <taxon>Malacalcyonacea</taxon>
        <taxon>Plexauridae</taxon>
        <taxon>Paramuricea</taxon>
    </lineage>
</organism>
<proteinExistence type="predicted"/>
<reference evidence="1" key="1">
    <citation type="submission" date="2020-04" db="EMBL/GenBank/DDBJ databases">
        <authorList>
            <person name="Alioto T."/>
            <person name="Alioto T."/>
            <person name="Gomez Garrido J."/>
        </authorList>
    </citation>
    <scope>NUCLEOTIDE SEQUENCE</scope>
    <source>
        <strain evidence="1">A484AB</strain>
    </source>
</reference>
<dbReference type="InterPro" id="IPR021109">
    <property type="entry name" value="Peptidase_aspartic_dom_sf"/>
</dbReference>
<dbReference type="Proteomes" id="UP001152795">
    <property type="component" value="Unassembled WGS sequence"/>
</dbReference>
<feature type="non-terminal residue" evidence="1">
    <location>
        <position position="115"/>
    </location>
</feature>
<name>A0A6S7KL09_PARCT</name>
<dbReference type="Gene3D" id="2.40.70.10">
    <property type="entry name" value="Acid Proteases"/>
    <property type="match status" value="1"/>
</dbReference>
<dbReference type="AlphaFoldDB" id="A0A6S7KL09"/>
<gene>
    <name evidence="1" type="ORF">PACLA_8A027803</name>
</gene>
<accession>A0A6S7KL09</accession>
<protein>
    <submittedName>
        <fullName evidence="1">Uncharacterized protein</fullName>
    </submittedName>
</protein>
<evidence type="ECO:0000313" key="2">
    <source>
        <dbReference type="Proteomes" id="UP001152795"/>
    </source>
</evidence>
<dbReference type="EMBL" id="CACRXK020047649">
    <property type="protein sequence ID" value="CAB4046215.1"/>
    <property type="molecule type" value="Genomic_DNA"/>
</dbReference>
<evidence type="ECO:0000313" key="1">
    <source>
        <dbReference type="EMBL" id="CAB4046215.1"/>
    </source>
</evidence>
<keyword evidence="2" id="KW-1185">Reference proteome</keyword>
<comment type="caution">
    <text evidence="1">The sequence shown here is derived from an EMBL/GenBank/DDBJ whole genome shotgun (WGS) entry which is preliminary data.</text>
</comment>
<feature type="non-terminal residue" evidence="1">
    <location>
        <position position="1"/>
    </location>
</feature>